<dbReference type="InterPro" id="IPR025178">
    <property type="entry name" value="Lnb_N"/>
</dbReference>
<protein>
    <submittedName>
        <fullName evidence="2">DUF4105 domain-containing protein</fullName>
    </submittedName>
</protein>
<proteinExistence type="predicted"/>
<keyword evidence="3" id="KW-1185">Reference proteome</keyword>
<sequence length="353" mass="39382">MSTPRDRIATICRKSAQGMMALVTLLAAAWTVGALVFDGPGAPCGALNWVLAALWAAGTVVAALKLRVIPGIALRILACCFVVWLGWLTIRPSNDREWKPEFEMTGYVTMDGNQLTFHHVRNFDYTESGDALPHWETRKHHLDQLIGADIIIDAFGGDLMAHPIISFDFGEEGRLALSIETRREVGESYSAIGGLYKMFELQYIFGDEADFVRVRTNVRDEPCYIYRFNAPAERARELLLDCINAQNHLKEHPQWYNAITANCTTSYRAQTPAEQRASFDLRILINGKLDQMLYERGALVTGDLPFAALREQAFINKDAQAHPRADGFSDAIRRGRVGFTKPPLDAPAAPPSR</sequence>
<feature type="domain" description="Lnb N-terminal periplasmic" evidence="1">
    <location>
        <begin position="133"/>
        <end position="269"/>
    </location>
</feature>
<gene>
    <name evidence="2" type="ORF">G3M56_005695</name>
</gene>
<dbReference type="Pfam" id="PF13387">
    <property type="entry name" value="Lnb_N"/>
    <property type="match status" value="1"/>
</dbReference>
<reference evidence="2 3" key="1">
    <citation type="submission" date="2020-12" db="EMBL/GenBank/DDBJ databases">
        <title>Sulforoseuscoccus oceanibium gen. nov., sp. nov., a representative of the phylum Verrucomicrobia with special cytoplasmic membrane, and proposal of Sulforoseuscoccusaceae fam. nov.</title>
        <authorList>
            <person name="Xi F."/>
        </authorList>
    </citation>
    <scope>NUCLEOTIDE SEQUENCE [LARGE SCALE GENOMIC DNA]</scope>
    <source>
        <strain evidence="2 3">T37</strain>
    </source>
</reference>
<name>A0A6B3L2K3_9BACT</name>
<evidence type="ECO:0000259" key="1">
    <source>
        <dbReference type="Pfam" id="PF13387"/>
    </source>
</evidence>
<dbReference type="KEGG" id="soa:G3M56_005695"/>
<dbReference type="AlphaFoldDB" id="A0A6B3L2K3"/>
<dbReference type="Proteomes" id="UP000475117">
    <property type="component" value="Chromosome"/>
</dbReference>
<evidence type="ECO:0000313" key="2">
    <source>
        <dbReference type="EMBL" id="QQL46074.1"/>
    </source>
</evidence>
<accession>A0A6B3L2K3</accession>
<dbReference type="RefSeq" id="WP_164362725.1">
    <property type="nucleotide sequence ID" value="NZ_CP066776.1"/>
</dbReference>
<evidence type="ECO:0000313" key="3">
    <source>
        <dbReference type="Proteomes" id="UP000475117"/>
    </source>
</evidence>
<organism evidence="2 3">
    <name type="scientific">Sulfuriroseicoccus oceanibius</name>
    <dbReference type="NCBI Taxonomy" id="2707525"/>
    <lineage>
        <taxon>Bacteria</taxon>
        <taxon>Pseudomonadati</taxon>
        <taxon>Verrucomicrobiota</taxon>
        <taxon>Verrucomicrobiia</taxon>
        <taxon>Verrucomicrobiales</taxon>
        <taxon>Verrucomicrobiaceae</taxon>
        <taxon>Sulfuriroseicoccus</taxon>
    </lineage>
</organism>
<dbReference type="EMBL" id="CP066776">
    <property type="protein sequence ID" value="QQL46074.1"/>
    <property type="molecule type" value="Genomic_DNA"/>
</dbReference>